<evidence type="ECO:0000259" key="2">
    <source>
        <dbReference type="Pfam" id="PF23451"/>
    </source>
</evidence>
<reference evidence="3 4" key="1">
    <citation type="submission" date="2022-12" db="EMBL/GenBank/DDBJ databases">
        <title>Chitinophagaceae gen. sp. nov., a new member of the family Chitinophagaceae, isolated from soil in a chemical factory.</title>
        <authorList>
            <person name="Ke Z."/>
        </authorList>
    </citation>
    <scope>NUCLEOTIDE SEQUENCE [LARGE SCALE GENOMIC DNA]</scope>
    <source>
        <strain evidence="3 4">LY-5</strain>
    </source>
</reference>
<dbReference type="NCBIfam" id="TIGR02159">
    <property type="entry name" value="PA_CoA_Oxy4"/>
    <property type="match status" value="1"/>
</dbReference>
<dbReference type="PANTHER" id="PTHR42831:SF3">
    <property type="entry name" value="1,2-PHENYLACETYL-COA EPOXIDASE, SUBUNIT D-RELATED"/>
    <property type="match status" value="1"/>
</dbReference>
<dbReference type="InterPro" id="IPR034904">
    <property type="entry name" value="FSCA_dom_sf"/>
</dbReference>
<sequence>MVNSEEIDIKQVWQVLATVSDPEIPVLPITDLGIVKAVFLEDGILHVQITPTYSGCPAGDVILFDVQAALMAAGFENAVVENVIFPAWTTDDITPVGKQLLENYGIAPPVNRYLSNIDLEKITVPCPRCKSNNTSLVSAFGSTACKALFKCNDCLEPFDYFKCH</sequence>
<dbReference type="InterPro" id="IPR011883">
    <property type="entry name" value="PaaD-like"/>
</dbReference>
<comment type="caution">
    <text evidence="3">The sequence shown here is derived from an EMBL/GenBank/DDBJ whole genome shotgun (WGS) entry which is preliminary data.</text>
</comment>
<accession>A0ABT4UH15</accession>
<dbReference type="PANTHER" id="PTHR42831">
    <property type="entry name" value="FE-S PROTEIN MATURATION AUXILIARY FACTOR YITW"/>
    <property type="match status" value="1"/>
</dbReference>
<dbReference type="InterPro" id="IPR056572">
    <property type="entry name" value="Zn_ribbon_PaaD"/>
</dbReference>
<proteinExistence type="predicted"/>
<dbReference type="Pfam" id="PF23451">
    <property type="entry name" value="Zn_ribbon_PaaD"/>
    <property type="match status" value="1"/>
</dbReference>
<keyword evidence="4" id="KW-1185">Reference proteome</keyword>
<feature type="domain" description="MIP18 family-like" evidence="1">
    <location>
        <begin position="10"/>
        <end position="72"/>
    </location>
</feature>
<dbReference type="SUPFAM" id="SSF117916">
    <property type="entry name" value="Fe-S cluster assembly (FSCA) domain-like"/>
    <property type="match status" value="1"/>
</dbReference>
<name>A0ABT4UH15_9BACT</name>
<dbReference type="Proteomes" id="UP001210231">
    <property type="component" value="Unassembled WGS sequence"/>
</dbReference>
<protein>
    <submittedName>
        <fullName evidence="3">Phenylacetate-CoA oxygenase subunit PaaJ</fullName>
    </submittedName>
</protein>
<organism evidence="3 4">
    <name type="scientific">Polluticaenibacter yanchengensis</name>
    <dbReference type="NCBI Taxonomy" id="3014562"/>
    <lineage>
        <taxon>Bacteria</taxon>
        <taxon>Pseudomonadati</taxon>
        <taxon>Bacteroidota</taxon>
        <taxon>Chitinophagia</taxon>
        <taxon>Chitinophagales</taxon>
        <taxon>Chitinophagaceae</taxon>
        <taxon>Polluticaenibacter</taxon>
    </lineage>
</organism>
<dbReference type="InterPro" id="IPR052339">
    <property type="entry name" value="Fe-S_Maturation_MIP18"/>
</dbReference>
<dbReference type="InterPro" id="IPR002744">
    <property type="entry name" value="MIP18-like"/>
</dbReference>
<gene>
    <name evidence="3" type="primary">paaJ</name>
    <name evidence="3" type="ORF">O3P16_04930</name>
</gene>
<evidence type="ECO:0000313" key="4">
    <source>
        <dbReference type="Proteomes" id="UP001210231"/>
    </source>
</evidence>
<feature type="domain" description="PaaD zinc beta ribbon" evidence="2">
    <location>
        <begin position="120"/>
        <end position="162"/>
    </location>
</feature>
<evidence type="ECO:0000259" key="1">
    <source>
        <dbReference type="Pfam" id="PF01883"/>
    </source>
</evidence>
<dbReference type="RefSeq" id="WP_407030465.1">
    <property type="nucleotide sequence ID" value="NZ_JAQGEF010000004.1"/>
</dbReference>
<dbReference type="EMBL" id="JAQGEF010000004">
    <property type="protein sequence ID" value="MDA3614139.1"/>
    <property type="molecule type" value="Genomic_DNA"/>
</dbReference>
<evidence type="ECO:0000313" key="3">
    <source>
        <dbReference type="EMBL" id="MDA3614139.1"/>
    </source>
</evidence>
<dbReference type="Gene3D" id="3.30.300.130">
    <property type="entry name" value="Fe-S cluster assembly (FSCA)"/>
    <property type="match status" value="1"/>
</dbReference>
<dbReference type="Pfam" id="PF01883">
    <property type="entry name" value="FeS_assembly_P"/>
    <property type="match status" value="1"/>
</dbReference>